<dbReference type="OMA" id="LYVLWTS"/>
<evidence type="ECO:0000256" key="5">
    <source>
        <dbReference type="SAM" id="MobiDB-lite"/>
    </source>
</evidence>
<evidence type="ECO:0000256" key="3">
    <source>
        <dbReference type="ARBA" id="ARBA00022989"/>
    </source>
</evidence>
<dbReference type="Pfam" id="PF04172">
    <property type="entry name" value="LrgB"/>
    <property type="match status" value="1"/>
</dbReference>
<name>G2XHG5_VERDV</name>
<keyword evidence="4 6" id="KW-0472">Membrane</keyword>
<evidence type="ECO:0008006" key="9">
    <source>
        <dbReference type="Google" id="ProtNLM"/>
    </source>
</evidence>
<feature type="region of interest" description="Disordered" evidence="5">
    <location>
        <begin position="223"/>
        <end position="269"/>
    </location>
</feature>
<dbReference type="AlphaFoldDB" id="G2XHG5"/>
<dbReference type="InterPro" id="IPR007300">
    <property type="entry name" value="CidB/LrgB"/>
</dbReference>
<evidence type="ECO:0000256" key="1">
    <source>
        <dbReference type="ARBA" id="ARBA00004141"/>
    </source>
</evidence>
<dbReference type="PANTHER" id="PTHR30249:SF0">
    <property type="entry name" value="PLASTIDAL GLYCOLATE_GLYCERATE TRANSLOCATOR 1, CHLOROPLASTIC"/>
    <property type="match status" value="1"/>
</dbReference>
<keyword evidence="2 6" id="KW-0812">Transmembrane</keyword>
<feature type="transmembrane region" description="Helical" evidence="6">
    <location>
        <begin position="21"/>
        <end position="42"/>
    </location>
</feature>
<evidence type="ECO:0000256" key="6">
    <source>
        <dbReference type="SAM" id="Phobius"/>
    </source>
</evidence>
<dbReference type="PANTHER" id="PTHR30249">
    <property type="entry name" value="PUTATIVE SEROTONIN TRANSPORTER"/>
    <property type="match status" value="1"/>
</dbReference>
<dbReference type="InParanoid" id="G2XHG5"/>
<protein>
    <recommendedName>
        <fullName evidence="9">LrgB-like protein</fullName>
    </recommendedName>
</protein>
<dbReference type="RefSeq" id="XP_009652873.1">
    <property type="nucleotide sequence ID" value="XM_009654578.1"/>
</dbReference>
<accession>G2XHG5</accession>
<dbReference type="EMBL" id="DS572721">
    <property type="protein sequence ID" value="EGY19259.1"/>
    <property type="molecule type" value="Genomic_DNA"/>
</dbReference>
<dbReference type="HOGENOM" id="CLU_020485_0_0_1"/>
<feature type="compositionally biased region" description="Basic and acidic residues" evidence="5">
    <location>
        <begin position="159"/>
        <end position="170"/>
    </location>
</feature>
<dbReference type="KEGG" id="vda:VDAG_09719"/>
<feature type="transmembrane region" description="Helical" evidence="6">
    <location>
        <begin position="344"/>
        <end position="369"/>
    </location>
</feature>
<evidence type="ECO:0000256" key="2">
    <source>
        <dbReference type="ARBA" id="ARBA00022692"/>
    </source>
</evidence>
<feature type="transmembrane region" description="Helical" evidence="6">
    <location>
        <begin position="312"/>
        <end position="332"/>
    </location>
</feature>
<feature type="transmembrane region" description="Helical" evidence="6">
    <location>
        <begin position="449"/>
        <end position="469"/>
    </location>
</feature>
<feature type="transmembrane region" description="Helical" evidence="6">
    <location>
        <begin position="580"/>
        <end position="600"/>
    </location>
</feature>
<proteinExistence type="predicted"/>
<dbReference type="GO" id="GO:0016020">
    <property type="term" value="C:membrane"/>
    <property type="evidence" value="ECO:0007669"/>
    <property type="project" value="UniProtKB-SubCell"/>
</dbReference>
<evidence type="ECO:0000313" key="8">
    <source>
        <dbReference type="Proteomes" id="UP000001611"/>
    </source>
</evidence>
<evidence type="ECO:0000256" key="4">
    <source>
        <dbReference type="ARBA" id="ARBA00023136"/>
    </source>
</evidence>
<feature type="transmembrane region" description="Helical" evidence="6">
    <location>
        <begin position="129"/>
        <end position="149"/>
    </location>
</feature>
<organism evidence="7 8">
    <name type="scientific">Verticillium dahliae (strain VdLs.17 / ATCC MYA-4575 / FGSC 10137)</name>
    <name type="common">Verticillium wilt</name>
    <dbReference type="NCBI Taxonomy" id="498257"/>
    <lineage>
        <taxon>Eukaryota</taxon>
        <taxon>Fungi</taxon>
        <taxon>Dikarya</taxon>
        <taxon>Ascomycota</taxon>
        <taxon>Pezizomycotina</taxon>
        <taxon>Sordariomycetes</taxon>
        <taxon>Hypocreomycetidae</taxon>
        <taxon>Glomerellales</taxon>
        <taxon>Plectosphaerellaceae</taxon>
        <taxon>Verticillium</taxon>
    </lineage>
</organism>
<dbReference type="GeneID" id="20711182"/>
<gene>
    <name evidence="7" type="ORF">VDAG_09719</name>
</gene>
<feature type="transmembrane region" description="Helical" evidence="6">
    <location>
        <begin position="420"/>
        <end position="437"/>
    </location>
</feature>
<feature type="transmembrane region" description="Helical" evidence="6">
    <location>
        <begin position="88"/>
        <end position="105"/>
    </location>
</feature>
<feature type="transmembrane region" description="Helical" evidence="6">
    <location>
        <begin position="554"/>
        <end position="573"/>
    </location>
</feature>
<keyword evidence="3 6" id="KW-1133">Transmembrane helix</keyword>
<feature type="transmembrane region" description="Helical" evidence="6">
    <location>
        <begin position="48"/>
        <end position="67"/>
    </location>
</feature>
<dbReference type="Proteomes" id="UP000001611">
    <property type="component" value="Chromosome 3"/>
</dbReference>
<evidence type="ECO:0000313" key="7">
    <source>
        <dbReference type="EMBL" id="EGY19259.1"/>
    </source>
</evidence>
<keyword evidence="8" id="KW-1185">Reference proteome</keyword>
<feature type="region of interest" description="Disordered" evidence="5">
    <location>
        <begin position="155"/>
        <end position="177"/>
    </location>
</feature>
<feature type="transmembrane region" description="Helical" evidence="6">
    <location>
        <begin position="287"/>
        <end position="306"/>
    </location>
</feature>
<sequence length="612" mass="66401">MCSKRSTWKVLGLSATRKLGEIFWVIAICVLSEILIWCLSLALRLIDIQFLSAIVGMVMVFVFMLALSRFCDSTERFYMTRIKSKIDFINKNLGVGFPVPIVAISREESLGAKGIGKVIGNFQSVSTNMIFWVLVFLLAWAFVAGMLHLPRRPLPPSVSEHDPSSTEGEKTPWSSIQAQPVQVPVSEQPPRLELPAYVGCRPSDTMTLRDSMMEYLTDDREELGSEIQASSNSPESDDPKIDSPKPECPAMTRESLDQQSPHPWMAPTEQHRDHVGQQWLVALQRSYSVLLPAVILVVLGIPVSVATGDNRILDGCMLWFVWVSAGTLQMALSNENLLPRTSRMAKVVMLVLTTLMNPVLITILLMMAYTRAKAAATSTPLFDLLGEFSSGTNLSDLWSHIVGQYKLKQHQPNHFGAGDGALAILECGIVVWGFKLYECRAQLASRAGLAVCIVSTVSAAINVFVSTLLAKAFGLAPPEALAFAARCTTLALARPAMDSLGGNQVINAALVVSNGIFGQLLYPFALKRLGIPADEPSSTNLETVDTNTDGARTIAAGTAIGINGAAMGVSYLYQQRSRAAPYSVLSMTVFGVMTVVFTGVQPSVKTLKALVA</sequence>
<reference evidence="7 8" key="1">
    <citation type="submission" date="2008-03" db="EMBL/GenBank/DDBJ databases">
        <title>The Genome Sequence of Verticillium dahliae VdLs.17.</title>
        <authorList>
            <consortium name="The Broad Institute Genome Sequencing Platform"/>
            <person name="Ma L.-J.J."/>
            <person name="Klosterman S.J."/>
            <person name="Subbarao K."/>
            <person name="Dobinson K."/>
            <person name="Veronese P."/>
            <person name="Kang S."/>
            <person name="Gold S.E."/>
            <person name="Young S."/>
            <person name="Jaffe D."/>
            <person name="Gnerre S."/>
            <person name="Berlin A."/>
            <person name="Heiman D."/>
            <person name="Hepburn T."/>
            <person name="Sykes S."/>
            <person name="Alvarado L."/>
            <person name="Kodira C.D."/>
            <person name="Lander E."/>
            <person name="Galagan J."/>
            <person name="Nusbaum C."/>
            <person name="Birren B."/>
        </authorList>
    </citation>
    <scope>NUCLEOTIDE SEQUENCE [LARGE SCALE GENOMIC DNA]</scope>
    <source>
        <strain evidence="8">VdLs.17 / ATCC MYA-4575 / FGSC 10137</strain>
    </source>
</reference>
<comment type="subcellular location">
    <subcellularLocation>
        <location evidence="1">Membrane</location>
        <topology evidence="1">Multi-pass membrane protein</topology>
    </subcellularLocation>
</comment>
<dbReference type="OrthoDB" id="4835842at2759"/>
<dbReference type="eggNOG" id="ENOG502RS74">
    <property type="taxonomic scope" value="Eukaryota"/>
</dbReference>